<organism evidence="2 3">
    <name type="scientific">Stylosanthes scabra</name>
    <dbReference type="NCBI Taxonomy" id="79078"/>
    <lineage>
        <taxon>Eukaryota</taxon>
        <taxon>Viridiplantae</taxon>
        <taxon>Streptophyta</taxon>
        <taxon>Embryophyta</taxon>
        <taxon>Tracheophyta</taxon>
        <taxon>Spermatophyta</taxon>
        <taxon>Magnoliopsida</taxon>
        <taxon>eudicotyledons</taxon>
        <taxon>Gunneridae</taxon>
        <taxon>Pentapetalae</taxon>
        <taxon>rosids</taxon>
        <taxon>fabids</taxon>
        <taxon>Fabales</taxon>
        <taxon>Fabaceae</taxon>
        <taxon>Papilionoideae</taxon>
        <taxon>50 kb inversion clade</taxon>
        <taxon>dalbergioids sensu lato</taxon>
        <taxon>Dalbergieae</taxon>
        <taxon>Pterocarpus clade</taxon>
        <taxon>Stylosanthes</taxon>
    </lineage>
</organism>
<proteinExistence type="predicted"/>
<gene>
    <name evidence="2" type="ORF">PIB30_099619</name>
</gene>
<evidence type="ECO:0000313" key="3">
    <source>
        <dbReference type="Proteomes" id="UP001341840"/>
    </source>
</evidence>
<name>A0ABU6QY63_9FABA</name>
<sequence length="100" mass="11122">MVVRGAKWKKWAGMVPAEFSPSNSAGNGPPSPFSFEPPSEPAKPRRRLLRHRQPTKGALNTTNTHIWLAQCWVTAQLTPPPPSGFPGVAARRSRSHHHRR</sequence>
<dbReference type="Proteomes" id="UP001341840">
    <property type="component" value="Unassembled WGS sequence"/>
</dbReference>
<evidence type="ECO:0000256" key="1">
    <source>
        <dbReference type="SAM" id="MobiDB-lite"/>
    </source>
</evidence>
<feature type="region of interest" description="Disordered" evidence="1">
    <location>
        <begin position="13"/>
        <end position="45"/>
    </location>
</feature>
<protein>
    <submittedName>
        <fullName evidence="2">Uncharacterized protein</fullName>
    </submittedName>
</protein>
<comment type="caution">
    <text evidence="2">The sequence shown here is derived from an EMBL/GenBank/DDBJ whole genome shotgun (WGS) entry which is preliminary data.</text>
</comment>
<feature type="region of interest" description="Disordered" evidence="1">
    <location>
        <begin position="78"/>
        <end position="100"/>
    </location>
</feature>
<feature type="compositionally biased region" description="Basic residues" evidence="1">
    <location>
        <begin position="91"/>
        <end position="100"/>
    </location>
</feature>
<dbReference type="EMBL" id="JASCZI010002687">
    <property type="protein sequence ID" value="MED6116367.1"/>
    <property type="molecule type" value="Genomic_DNA"/>
</dbReference>
<feature type="non-terminal residue" evidence="2">
    <location>
        <position position="100"/>
    </location>
</feature>
<accession>A0ABU6QY63</accession>
<evidence type="ECO:0000313" key="2">
    <source>
        <dbReference type="EMBL" id="MED6116367.1"/>
    </source>
</evidence>
<reference evidence="2 3" key="1">
    <citation type="journal article" date="2023" name="Plants (Basel)">
        <title>Bridging the Gap: Combining Genomics and Transcriptomics Approaches to Understand Stylosanthes scabra, an Orphan Legume from the Brazilian Caatinga.</title>
        <authorList>
            <person name="Ferreira-Neto J.R.C."/>
            <person name="da Silva M.D."/>
            <person name="Binneck E."/>
            <person name="de Melo N.F."/>
            <person name="da Silva R.H."/>
            <person name="de Melo A.L.T.M."/>
            <person name="Pandolfi V."/>
            <person name="Bustamante F.O."/>
            <person name="Brasileiro-Vidal A.C."/>
            <person name="Benko-Iseppon A.M."/>
        </authorList>
    </citation>
    <scope>NUCLEOTIDE SEQUENCE [LARGE SCALE GENOMIC DNA]</scope>
    <source>
        <tissue evidence="2">Leaves</tissue>
    </source>
</reference>
<keyword evidence="3" id="KW-1185">Reference proteome</keyword>
<feature type="compositionally biased region" description="Low complexity" evidence="1">
    <location>
        <begin position="19"/>
        <end position="37"/>
    </location>
</feature>